<dbReference type="AlphaFoldDB" id="A0A4U0F5I8"/>
<dbReference type="PANTHER" id="PTHR34582:SF2">
    <property type="entry name" value="UPF0702 TRANSMEMBRANE PROTEIN YDFR"/>
    <property type="match status" value="1"/>
</dbReference>
<comment type="caution">
    <text evidence="9">The sequence shown here is derived from an EMBL/GenBank/DDBJ whole genome shotgun (WGS) entry which is preliminary data.</text>
</comment>
<keyword evidence="6 7" id="KW-0472">Membrane</keyword>
<comment type="similarity">
    <text evidence="2">Belongs to the UPF0702 family.</text>
</comment>
<dbReference type="PANTHER" id="PTHR34582">
    <property type="entry name" value="UPF0702 TRANSMEMBRANE PROTEIN YCAP"/>
    <property type="match status" value="1"/>
</dbReference>
<dbReference type="OrthoDB" id="1796697at2"/>
<evidence type="ECO:0000256" key="3">
    <source>
        <dbReference type="ARBA" id="ARBA00022475"/>
    </source>
</evidence>
<dbReference type="InterPro" id="IPR007353">
    <property type="entry name" value="DUF421"/>
</dbReference>
<dbReference type="GO" id="GO:0005886">
    <property type="term" value="C:plasma membrane"/>
    <property type="evidence" value="ECO:0007669"/>
    <property type="project" value="UniProtKB-SubCell"/>
</dbReference>
<evidence type="ECO:0000259" key="8">
    <source>
        <dbReference type="Pfam" id="PF04239"/>
    </source>
</evidence>
<feature type="transmembrane region" description="Helical" evidence="7">
    <location>
        <begin position="12"/>
        <end position="31"/>
    </location>
</feature>
<evidence type="ECO:0000313" key="10">
    <source>
        <dbReference type="Proteomes" id="UP000309673"/>
    </source>
</evidence>
<dbReference type="EMBL" id="SUPK01000009">
    <property type="protein sequence ID" value="TJY39871.1"/>
    <property type="molecule type" value="Genomic_DNA"/>
</dbReference>
<dbReference type="Pfam" id="PF04239">
    <property type="entry name" value="DUF421"/>
    <property type="match status" value="1"/>
</dbReference>
<evidence type="ECO:0000256" key="5">
    <source>
        <dbReference type="ARBA" id="ARBA00022989"/>
    </source>
</evidence>
<keyword evidence="10" id="KW-1185">Reference proteome</keyword>
<protein>
    <submittedName>
        <fullName evidence="9">DUF421 domain-containing protein</fullName>
    </submittedName>
</protein>
<reference evidence="9 10" key="1">
    <citation type="submission" date="2019-04" db="EMBL/GenBank/DDBJ databases">
        <title>Cohnella sp. nov., isolated from soil.</title>
        <authorList>
            <person name="Kim W."/>
        </authorList>
    </citation>
    <scope>NUCLEOTIDE SEQUENCE [LARGE SCALE GENOMIC DNA]</scope>
    <source>
        <strain evidence="9 10">CAU 1483</strain>
    </source>
</reference>
<evidence type="ECO:0000256" key="2">
    <source>
        <dbReference type="ARBA" id="ARBA00006448"/>
    </source>
</evidence>
<proteinExistence type="inferred from homology"/>
<keyword evidence="3" id="KW-1003">Cell membrane</keyword>
<comment type="subcellular location">
    <subcellularLocation>
        <location evidence="1">Cell membrane</location>
        <topology evidence="1">Multi-pass membrane protein</topology>
    </subcellularLocation>
</comment>
<gene>
    <name evidence="9" type="ORF">E5161_17145</name>
</gene>
<sequence length="168" mass="18744">MRIVGKKTVVEMTGLETITLLAMASVISHAIGQKGLWITVAVLCVFVALLMSIQSLSQKYEPVEKLFIGKATLIIQDGEIIEENLKKLRMSVDQLEAKLREKGISSFTEVKTGTMEISGQIGYELMRHAKPVTIGELEKILSQQNLSQSLNTNEENNLFREVIQHDQS</sequence>
<dbReference type="Proteomes" id="UP000309673">
    <property type="component" value="Unassembled WGS sequence"/>
</dbReference>
<name>A0A4U0F5I8_9BACL</name>
<feature type="transmembrane region" description="Helical" evidence="7">
    <location>
        <begin position="37"/>
        <end position="56"/>
    </location>
</feature>
<evidence type="ECO:0000313" key="9">
    <source>
        <dbReference type="EMBL" id="TJY39871.1"/>
    </source>
</evidence>
<evidence type="ECO:0000256" key="6">
    <source>
        <dbReference type="ARBA" id="ARBA00023136"/>
    </source>
</evidence>
<accession>A0A4U0F5I8</accession>
<evidence type="ECO:0000256" key="7">
    <source>
        <dbReference type="SAM" id="Phobius"/>
    </source>
</evidence>
<keyword evidence="4 7" id="KW-0812">Transmembrane</keyword>
<dbReference type="InterPro" id="IPR023090">
    <property type="entry name" value="UPF0702_alpha/beta_dom_sf"/>
</dbReference>
<evidence type="ECO:0000256" key="4">
    <source>
        <dbReference type="ARBA" id="ARBA00022692"/>
    </source>
</evidence>
<feature type="domain" description="YetF C-terminal" evidence="8">
    <location>
        <begin position="59"/>
        <end position="142"/>
    </location>
</feature>
<dbReference type="Gene3D" id="3.30.240.20">
    <property type="entry name" value="bsu07140 like domains"/>
    <property type="match status" value="1"/>
</dbReference>
<organism evidence="9 10">
    <name type="scientific">Cohnella pontilimi</name>
    <dbReference type="NCBI Taxonomy" id="2564100"/>
    <lineage>
        <taxon>Bacteria</taxon>
        <taxon>Bacillati</taxon>
        <taxon>Bacillota</taxon>
        <taxon>Bacilli</taxon>
        <taxon>Bacillales</taxon>
        <taxon>Paenibacillaceae</taxon>
        <taxon>Cohnella</taxon>
    </lineage>
</organism>
<keyword evidence="5 7" id="KW-1133">Transmembrane helix</keyword>
<evidence type="ECO:0000256" key="1">
    <source>
        <dbReference type="ARBA" id="ARBA00004651"/>
    </source>
</evidence>